<name>A0A1I5DG45_9RHOB</name>
<proteinExistence type="predicted"/>
<dbReference type="Proteomes" id="UP000198599">
    <property type="component" value="Unassembled WGS sequence"/>
</dbReference>
<protein>
    <submittedName>
        <fullName evidence="1">Uncharacterized protein</fullName>
    </submittedName>
</protein>
<evidence type="ECO:0000313" key="1">
    <source>
        <dbReference type="EMBL" id="SFN98126.1"/>
    </source>
</evidence>
<evidence type="ECO:0000313" key="2">
    <source>
        <dbReference type="Proteomes" id="UP000198599"/>
    </source>
</evidence>
<organism evidence="1 2">
    <name type="scientific">Roseovarius lutimaris</name>
    <dbReference type="NCBI Taxonomy" id="1005928"/>
    <lineage>
        <taxon>Bacteria</taxon>
        <taxon>Pseudomonadati</taxon>
        <taxon>Pseudomonadota</taxon>
        <taxon>Alphaproteobacteria</taxon>
        <taxon>Rhodobacterales</taxon>
        <taxon>Roseobacteraceae</taxon>
        <taxon>Roseovarius</taxon>
    </lineage>
</organism>
<sequence length="50" mass="5463">MAPILLVLAYGLVLYSAALVHWRRAEIIALAAANCAARNLSNTYEGKRYA</sequence>
<dbReference type="EMBL" id="FOVP01000012">
    <property type="protein sequence ID" value="SFN98126.1"/>
    <property type="molecule type" value="Genomic_DNA"/>
</dbReference>
<dbReference type="RefSeq" id="WP_177193857.1">
    <property type="nucleotide sequence ID" value="NZ_FOVP01000012.1"/>
</dbReference>
<keyword evidence="2" id="KW-1185">Reference proteome</keyword>
<dbReference type="AlphaFoldDB" id="A0A1I5DG45"/>
<dbReference type="STRING" id="1005928.SAMN04487859_112109"/>
<gene>
    <name evidence="1" type="ORF">SAMN04487859_112109</name>
</gene>
<accession>A0A1I5DG45</accession>
<reference evidence="2" key="1">
    <citation type="submission" date="2016-10" db="EMBL/GenBank/DDBJ databases">
        <authorList>
            <person name="Varghese N."/>
            <person name="Submissions S."/>
        </authorList>
    </citation>
    <scope>NUCLEOTIDE SEQUENCE [LARGE SCALE GENOMIC DNA]</scope>
    <source>
        <strain evidence="2">DSM 28463</strain>
    </source>
</reference>